<reference evidence="1 2" key="1">
    <citation type="submission" date="2017-07" db="EMBL/GenBank/DDBJ databases">
        <title>Phylogenetic study on the rhizospheric bacterium Ochrobactrum sp. A44.</title>
        <authorList>
            <person name="Krzyzanowska D.M."/>
            <person name="Ossowicki A."/>
            <person name="Rajewska M."/>
            <person name="Maciag T."/>
            <person name="Kaczynski Z."/>
            <person name="Czerwicka M."/>
            <person name="Jafra S."/>
        </authorList>
    </citation>
    <scope>NUCLEOTIDE SEQUENCE [LARGE SCALE GENOMIC DNA]</scope>
    <source>
        <strain evidence="1 2">PR17</strain>
    </source>
</reference>
<organism evidence="1 2">
    <name type="scientific">Brucella rhizosphaerae</name>
    <dbReference type="NCBI Taxonomy" id="571254"/>
    <lineage>
        <taxon>Bacteria</taxon>
        <taxon>Pseudomonadati</taxon>
        <taxon>Pseudomonadota</taxon>
        <taxon>Alphaproteobacteria</taxon>
        <taxon>Hyphomicrobiales</taxon>
        <taxon>Brucellaceae</taxon>
        <taxon>Brucella/Ochrobactrum group</taxon>
        <taxon>Brucella</taxon>
    </lineage>
</organism>
<evidence type="ECO:0000313" key="1">
    <source>
        <dbReference type="EMBL" id="OYR09702.1"/>
    </source>
</evidence>
<comment type="caution">
    <text evidence="1">The sequence shown here is derived from an EMBL/GenBank/DDBJ whole genome shotgun (WGS) entry which is preliminary data.</text>
</comment>
<proteinExistence type="predicted"/>
<protein>
    <submittedName>
        <fullName evidence="1">Uncharacterized protein</fullName>
    </submittedName>
</protein>
<dbReference type="EMBL" id="NNRK01000034">
    <property type="protein sequence ID" value="OYR09702.1"/>
    <property type="molecule type" value="Genomic_DNA"/>
</dbReference>
<keyword evidence="2" id="KW-1185">Reference proteome</keyword>
<evidence type="ECO:0000313" key="2">
    <source>
        <dbReference type="Proteomes" id="UP000216345"/>
    </source>
</evidence>
<accession>A0A256F4C7</accession>
<sequence length="79" mass="8794">MNCGNADRTIIGFFSGVIAICACRIDQHMVNSALFQHVAHYTFCKRRTADIACTDEQNACWDNTDRGRMGHGTLAAMLR</sequence>
<name>A0A256F4C7_9HYPH</name>
<gene>
    <name evidence="1" type="ORF">CEV32_2133</name>
</gene>
<dbReference type="Proteomes" id="UP000216345">
    <property type="component" value="Unassembled WGS sequence"/>
</dbReference>
<dbReference type="AlphaFoldDB" id="A0A256F4C7"/>